<dbReference type="AlphaFoldDB" id="A0A382Z733"/>
<reference evidence="1" key="1">
    <citation type="submission" date="2018-05" db="EMBL/GenBank/DDBJ databases">
        <authorList>
            <person name="Lanie J.A."/>
            <person name="Ng W.-L."/>
            <person name="Kazmierczak K.M."/>
            <person name="Andrzejewski T.M."/>
            <person name="Davidsen T.M."/>
            <person name="Wayne K.J."/>
            <person name="Tettelin H."/>
            <person name="Glass J.I."/>
            <person name="Rusch D."/>
            <person name="Podicherti R."/>
            <person name="Tsui H.-C.T."/>
            <person name="Winkler M.E."/>
        </authorList>
    </citation>
    <scope>NUCLEOTIDE SEQUENCE</scope>
</reference>
<gene>
    <name evidence="1" type="ORF">METZ01_LOCUS443769</name>
</gene>
<protein>
    <submittedName>
        <fullName evidence="1">Uncharacterized protein</fullName>
    </submittedName>
</protein>
<name>A0A382Z733_9ZZZZ</name>
<proteinExistence type="predicted"/>
<accession>A0A382Z733</accession>
<sequence length="65" mass="8179">MWKEIAKNFHILVESRDKQEIIRNWKNFNFWVQKSRKDPPYHLDKILKLLKSRKEKKHLIRILDH</sequence>
<evidence type="ECO:0000313" key="1">
    <source>
        <dbReference type="EMBL" id="SVD90915.1"/>
    </source>
</evidence>
<dbReference type="EMBL" id="UINC01181291">
    <property type="protein sequence ID" value="SVD90915.1"/>
    <property type="molecule type" value="Genomic_DNA"/>
</dbReference>
<feature type="non-terminal residue" evidence="1">
    <location>
        <position position="65"/>
    </location>
</feature>
<organism evidence="1">
    <name type="scientific">marine metagenome</name>
    <dbReference type="NCBI Taxonomy" id="408172"/>
    <lineage>
        <taxon>unclassified sequences</taxon>
        <taxon>metagenomes</taxon>
        <taxon>ecological metagenomes</taxon>
    </lineage>
</organism>